<sequence>MPAALSGLDGLDWSALTHAYGPADDVPGLLRALCSPDAEQRHQALDALYGNIFHQGSRYPATAAAVPFLVRMAADPALPGRAVCLELLAALAVGYDEARLPGGVAVAEWRAAVAEVRAQDPAAIRAEYDAWVGAAADEGERRTREFRRDLYDHDRHLEAMAAELGAYDAVRAGAPALLPLLGDADAAVRAGTAYVLAWFPEAAGESLPRLLATLDEEREPVVLATALVAAGLLGDTGTGPELALRLRPFLGAGEPVVRWAAATALARLGGRGVEAAVTADVAAELVAAARDPAPGEPPIPFHEGDLRGYSAASLTLLAEVYPREALDAVTDGLAATSGPASFPLATAALRLAFGEPGTDGPGAFTELTEPQRRLVRVLAELDRATWQWANFWGIVRSWGLPAPRDALRAYAGLPRERP</sequence>
<reference evidence="1" key="1">
    <citation type="submission" date="2016-10" db="EMBL/GenBank/DDBJ databases">
        <title>Genome sequence of Streptomyces malaysiense MUSC 136.</title>
        <authorList>
            <person name="Lee L.-H."/>
            <person name="Ser H.-L."/>
        </authorList>
    </citation>
    <scope>NUCLEOTIDE SEQUENCE [LARGE SCALE GENOMIC DNA]</scope>
    <source>
        <strain evidence="1">MUSC 136</strain>
    </source>
</reference>
<dbReference type="InterPro" id="IPR011989">
    <property type="entry name" value="ARM-like"/>
</dbReference>
<dbReference type="SUPFAM" id="SSF48371">
    <property type="entry name" value="ARM repeat"/>
    <property type="match status" value="1"/>
</dbReference>
<evidence type="ECO:0000313" key="1">
    <source>
        <dbReference type="EMBL" id="OIK23665.1"/>
    </source>
</evidence>
<keyword evidence="2" id="KW-1185">Reference proteome</keyword>
<accession>A0A1J4PSD4</accession>
<evidence type="ECO:0000313" key="2">
    <source>
        <dbReference type="Proteomes" id="UP000034838"/>
    </source>
</evidence>
<dbReference type="EMBL" id="LBDA02000094">
    <property type="protein sequence ID" value="OIK23665.1"/>
    <property type="molecule type" value="Genomic_DNA"/>
</dbReference>
<protein>
    <recommendedName>
        <fullName evidence="3">PBS lyase</fullName>
    </recommendedName>
</protein>
<proteinExistence type="predicted"/>
<comment type="caution">
    <text evidence="1">The sequence shown here is derived from an EMBL/GenBank/DDBJ whole genome shotgun (WGS) entry which is preliminary data.</text>
</comment>
<dbReference type="AlphaFoldDB" id="A0A1J4PSD4"/>
<name>A0A1J4PSD4_9ACTN</name>
<gene>
    <name evidence="1" type="ORF">VT52_031345</name>
</gene>
<dbReference type="InterPro" id="IPR016024">
    <property type="entry name" value="ARM-type_fold"/>
</dbReference>
<organism evidence="1 2">
    <name type="scientific">Streptomyces malaysiense</name>
    <dbReference type="NCBI Taxonomy" id="1428626"/>
    <lineage>
        <taxon>Bacteria</taxon>
        <taxon>Bacillati</taxon>
        <taxon>Actinomycetota</taxon>
        <taxon>Actinomycetes</taxon>
        <taxon>Kitasatosporales</taxon>
        <taxon>Streptomycetaceae</taxon>
        <taxon>Streptomyces</taxon>
    </lineage>
</organism>
<dbReference type="OrthoDB" id="292843at2"/>
<dbReference type="Gene3D" id="1.25.10.10">
    <property type="entry name" value="Leucine-rich Repeat Variant"/>
    <property type="match status" value="1"/>
</dbReference>
<evidence type="ECO:0008006" key="3">
    <source>
        <dbReference type="Google" id="ProtNLM"/>
    </source>
</evidence>
<dbReference type="Proteomes" id="UP000034838">
    <property type="component" value="Unassembled WGS sequence"/>
</dbReference>